<keyword evidence="2" id="KW-1185">Reference proteome</keyword>
<name>A0ABC8RYC4_9AQUA</name>
<evidence type="ECO:0000313" key="2">
    <source>
        <dbReference type="Proteomes" id="UP001642360"/>
    </source>
</evidence>
<protein>
    <submittedName>
        <fullName evidence="1">Uncharacterized protein</fullName>
    </submittedName>
</protein>
<proteinExistence type="predicted"/>
<evidence type="ECO:0000313" key="1">
    <source>
        <dbReference type="EMBL" id="CAK9149976.1"/>
    </source>
</evidence>
<gene>
    <name evidence="1" type="ORF">ILEXP_LOCUS18090</name>
</gene>
<sequence length="90" mass="10696">MYSKQHLVEGLYQVVAGTGFMCMYYLKPKRIKEHELKSPETIKNNNIEILWLVLMNYVPTLPKIESKNEKWDQHIKRSIYIFCALSGKYI</sequence>
<reference evidence="1 2" key="1">
    <citation type="submission" date="2024-02" db="EMBL/GenBank/DDBJ databases">
        <authorList>
            <person name="Vignale AGUSTIN F."/>
            <person name="Sosa J E."/>
            <person name="Modenutti C."/>
        </authorList>
    </citation>
    <scope>NUCLEOTIDE SEQUENCE [LARGE SCALE GENOMIC DNA]</scope>
</reference>
<dbReference type="EMBL" id="CAUOFW020001970">
    <property type="protein sequence ID" value="CAK9149976.1"/>
    <property type="molecule type" value="Genomic_DNA"/>
</dbReference>
<dbReference type="Proteomes" id="UP001642360">
    <property type="component" value="Unassembled WGS sequence"/>
</dbReference>
<comment type="caution">
    <text evidence="1">The sequence shown here is derived from an EMBL/GenBank/DDBJ whole genome shotgun (WGS) entry which is preliminary data.</text>
</comment>
<accession>A0ABC8RYC4</accession>
<organism evidence="1 2">
    <name type="scientific">Ilex paraguariensis</name>
    <name type="common">yerba mate</name>
    <dbReference type="NCBI Taxonomy" id="185542"/>
    <lineage>
        <taxon>Eukaryota</taxon>
        <taxon>Viridiplantae</taxon>
        <taxon>Streptophyta</taxon>
        <taxon>Embryophyta</taxon>
        <taxon>Tracheophyta</taxon>
        <taxon>Spermatophyta</taxon>
        <taxon>Magnoliopsida</taxon>
        <taxon>eudicotyledons</taxon>
        <taxon>Gunneridae</taxon>
        <taxon>Pentapetalae</taxon>
        <taxon>asterids</taxon>
        <taxon>campanulids</taxon>
        <taxon>Aquifoliales</taxon>
        <taxon>Aquifoliaceae</taxon>
        <taxon>Ilex</taxon>
    </lineage>
</organism>
<dbReference type="AlphaFoldDB" id="A0ABC8RYC4"/>